<protein>
    <submittedName>
        <fullName evidence="2">S-methylmethionine permease</fullName>
    </submittedName>
</protein>
<evidence type="ECO:0000313" key="2">
    <source>
        <dbReference type="EMBL" id="MDQ9557236.1"/>
    </source>
</evidence>
<dbReference type="AlphaFoldDB" id="A0ABD5BLT6"/>
<gene>
    <name evidence="2" type="ORF">RF091_17145</name>
</gene>
<evidence type="ECO:0000313" key="3">
    <source>
        <dbReference type="Proteomes" id="UP001234811"/>
    </source>
</evidence>
<feature type="transmembrane region" description="Helical" evidence="1">
    <location>
        <begin position="7"/>
        <end position="26"/>
    </location>
</feature>
<name>A0ABD5BLT6_SERMA</name>
<sequence>YRAPGYPLTPILGFALCLLACIGLAFDPEQRIALYCGLPFVALCYLTYFLTRRAGQKTALGEQHVG</sequence>
<organism evidence="2 3">
    <name type="scientific">Serratia marcescens</name>
    <dbReference type="NCBI Taxonomy" id="615"/>
    <lineage>
        <taxon>Bacteria</taxon>
        <taxon>Pseudomonadati</taxon>
        <taxon>Pseudomonadota</taxon>
        <taxon>Gammaproteobacteria</taxon>
        <taxon>Enterobacterales</taxon>
        <taxon>Yersiniaceae</taxon>
        <taxon>Serratia</taxon>
    </lineage>
</organism>
<reference evidence="2 3" key="1">
    <citation type="submission" date="2023-07" db="EMBL/GenBank/DDBJ databases">
        <title>Pathogens genome sequencing project 196.</title>
        <authorList>
            <person name="Cao X."/>
        </authorList>
    </citation>
    <scope>NUCLEOTIDE SEQUENCE [LARGE SCALE GENOMIC DNA]</scope>
    <source>
        <strain evidence="2 3">SM41</strain>
    </source>
</reference>
<keyword evidence="1" id="KW-1133">Transmembrane helix</keyword>
<feature type="non-terminal residue" evidence="2">
    <location>
        <position position="1"/>
    </location>
</feature>
<dbReference type="Proteomes" id="UP001234811">
    <property type="component" value="Unassembled WGS sequence"/>
</dbReference>
<keyword evidence="1" id="KW-0812">Transmembrane</keyword>
<accession>A0ABD5BLT6</accession>
<evidence type="ECO:0000256" key="1">
    <source>
        <dbReference type="SAM" id="Phobius"/>
    </source>
</evidence>
<comment type="caution">
    <text evidence="2">The sequence shown here is derived from an EMBL/GenBank/DDBJ whole genome shotgun (WGS) entry which is preliminary data.</text>
</comment>
<keyword evidence="1" id="KW-0472">Membrane</keyword>
<proteinExistence type="predicted"/>
<dbReference type="EMBL" id="JAVIPQ010000265">
    <property type="protein sequence ID" value="MDQ9557236.1"/>
    <property type="molecule type" value="Genomic_DNA"/>
</dbReference>
<feature type="transmembrane region" description="Helical" evidence="1">
    <location>
        <begin position="32"/>
        <end position="50"/>
    </location>
</feature>